<reference evidence="4" key="2">
    <citation type="submission" date="2023-05" db="EMBL/GenBank/DDBJ databases">
        <authorList>
            <consortium name="Lawrence Berkeley National Laboratory"/>
            <person name="Steindorff A."/>
            <person name="Hensen N."/>
            <person name="Bonometti L."/>
            <person name="Westerberg I."/>
            <person name="Brannstrom I.O."/>
            <person name="Guillou S."/>
            <person name="Cros-Aarteil S."/>
            <person name="Calhoun S."/>
            <person name="Haridas S."/>
            <person name="Kuo A."/>
            <person name="Mondo S."/>
            <person name="Pangilinan J."/>
            <person name="Riley R."/>
            <person name="Labutti K."/>
            <person name="Andreopoulos B."/>
            <person name="Lipzen A."/>
            <person name="Chen C."/>
            <person name="Yanf M."/>
            <person name="Daum C."/>
            <person name="Ng V."/>
            <person name="Clum A."/>
            <person name="Ohm R."/>
            <person name="Martin F."/>
            <person name="Silar P."/>
            <person name="Natvig D."/>
            <person name="Lalanne C."/>
            <person name="Gautier V."/>
            <person name="Ament-Velasquez S.L."/>
            <person name="Kruys A."/>
            <person name="Hutchinson M.I."/>
            <person name="Powell A.J."/>
            <person name="Barry K."/>
            <person name="Miller A.N."/>
            <person name="Grigoriev I.V."/>
            <person name="Debuchy R."/>
            <person name="Gladieux P."/>
            <person name="Thoren M.H."/>
            <person name="Johannesson H."/>
        </authorList>
    </citation>
    <scope>NUCLEOTIDE SEQUENCE</scope>
    <source>
        <strain evidence="4">CBS 359.72</strain>
    </source>
</reference>
<comment type="caution">
    <text evidence="4">The sequence shown here is derived from an EMBL/GenBank/DDBJ whole genome shotgun (WGS) entry which is preliminary data.</text>
</comment>
<gene>
    <name evidence="4" type="ORF">C7999DRAFT_35938</name>
</gene>
<dbReference type="AlphaFoldDB" id="A0AAN7CKH4"/>
<accession>A0AAN7CKH4</accession>
<protein>
    <recommendedName>
        <fullName evidence="6">Prion-inhibition and propagation HeLo domain-containing protein</fullName>
    </recommendedName>
</protein>
<proteinExistence type="predicted"/>
<evidence type="ECO:0000313" key="4">
    <source>
        <dbReference type="EMBL" id="KAK4243735.1"/>
    </source>
</evidence>
<evidence type="ECO:0000256" key="1">
    <source>
        <dbReference type="ARBA" id="ARBA00022737"/>
    </source>
</evidence>
<evidence type="ECO:0000313" key="5">
    <source>
        <dbReference type="Proteomes" id="UP001303647"/>
    </source>
</evidence>
<dbReference type="InterPro" id="IPR029498">
    <property type="entry name" value="HeLo_dom"/>
</dbReference>
<feature type="domain" description="Prion-inhibition and propagation HeLo" evidence="2">
    <location>
        <begin position="7"/>
        <end position="93"/>
    </location>
</feature>
<sequence length="198" mass="22646">MEPVSLGIGLVDLIDPLIQLTGILKAYLSFTTDSDALNAQFEAERLRFERWRRSVGPDTNLFVDQHARFVVENLLSVIDNILETKQSIHQTGKTQGRPWNHGILGTVDQHHPREGDTGSKSHKITWALGRKREVTDLVTRFGKWYSRSTIWCLLTKRPARDRQRTIYGPPGFGKTILSSRIVEHLSAIPNKFVAYFFF</sequence>
<evidence type="ECO:0000259" key="3">
    <source>
        <dbReference type="Pfam" id="PF24883"/>
    </source>
</evidence>
<dbReference type="Proteomes" id="UP001303647">
    <property type="component" value="Unassembled WGS sequence"/>
</dbReference>
<organism evidence="4 5">
    <name type="scientific">Corynascus novoguineensis</name>
    <dbReference type="NCBI Taxonomy" id="1126955"/>
    <lineage>
        <taxon>Eukaryota</taxon>
        <taxon>Fungi</taxon>
        <taxon>Dikarya</taxon>
        <taxon>Ascomycota</taxon>
        <taxon>Pezizomycotina</taxon>
        <taxon>Sordariomycetes</taxon>
        <taxon>Sordariomycetidae</taxon>
        <taxon>Sordariales</taxon>
        <taxon>Chaetomiaceae</taxon>
        <taxon>Corynascus</taxon>
    </lineage>
</organism>
<dbReference type="Gene3D" id="1.20.120.1020">
    <property type="entry name" value="Prion-inhibition and propagation, HeLo domain"/>
    <property type="match status" value="1"/>
</dbReference>
<evidence type="ECO:0000259" key="2">
    <source>
        <dbReference type="Pfam" id="PF14479"/>
    </source>
</evidence>
<reference evidence="4" key="1">
    <citation type="journal article" date="2023" name="Mol. Phylogenet. Evol.">
        <title>Genome-scale phylogeny and comparative genomics of the fungal order Sordariales.</title>
        <authorList>
            <person name="Hensen N."/>
            <person name="Bonometti L."/>
            <person name="Westerberg I."/>
            <person name="Brannstrom I.O."/>
            <person name="Guillou S."/>
            <person name="Cros-Aarteil S."/>
            <person name="Calhoun S."/>
            <person name="Haridas S."/>
            <person name="Kuo A."/>
            <person name="Mondo S."/>
            <person name="Pangilinan J."/>
            <person name="Riley R."/>
            <person name="LaButti K."/>
            <person name="Andreopoulos B."/>
            <person name="Lipzen A."/>
            <person name="Chen C."/>
            <person name="Yan M."/>
            <person name="Daum C."/>
            <person name="Ng V."/>
            <person name="Clum A."/>
            <person name="Steindorff A."/>
            <person name="Ohm R.A."/>
            <person name="Martin F."/>
            <person name="Silar P."/>
            <person name="Natvig D.O."/>
            <person name="Lalanne C."/>
            <person name="Gautier V."/>
            <person name="Ament-Velasquez S.L."/>
            <person name="Kruys A."/>
            <person name="Hutchinson M.I."/>
            <person name="Powell A.J."/>
            <person name="Barry K."/>
            <person name="Miller A.N."/>
            <person name="Grigoriev I.V."/>
            <person name="Debuchy R."/>
            <person name="Gladieux P."/>
            <person name="Hiltunen Thoren M."/>
            <person name="Johannesson H."/>
        </authorList>
    </citation>
    <scope>NUCLEOTIDE SEQUENCE</scope>
    <source>
        <strain evidence="4">CBS 359.72</strain>
    </source>
</reference>
<dbReference type="Pfam" id="PF24883">
    <property type="entry name" value="NPHP3_N"/>
    <property type="match status" value="1"/>
</dbReference>
<keyword evidence="5" id="KW-1185">Reference proteome</keyword>
<feature type="domain" description="Nephrocystin 3-like N-terminal" evidence="3">
    <location>
        <begin position="158"/>
        <end position="198"/>
    </location>
</feature>
<dbReference type="InterPro" id="IPR038305">
    <property type="entry name" value="HeLo_sf"/>
</dbReference>
<name>A0AAN7CKH4_9PEZI</name>
<dbReference type="EMBL" id="MU857786">
    <property type="protein sequence ID" value="KAK4243735.1"/>
    <property type="molecule type" value="Genomic_DNA"/>
</dbReference>
<dbReference type="Pfam" id="PF14479">
    <property type="entry name" value="HeLo"/>
    <property type="match status" value="1"/>
</dbReference>
<dbReference type="InterPro" id="IPR056884">
    <property type="entry name" value="NPHP3-like_N"/>
</dbReference>
<evidence type="ECO:0008006" key="6">
    <source>
        <dbReference type="Google" id="ProtNLM"/>
    </source>
</evidence>
<keyword evidence="1" id="KW-0677">Repeat</keyword>